<proteinExistence type="predicted"/>
<protein>
    <submittedName>
        <fullName evidence="1">Uncharacterized protein</fullName>
    </submittedName>
</protein>
<name>A0ACC2DL57_DIPCM</name>
<dbReference type="Proteomes" id="UP001162992">
    <property type="component" value="Chromosome 5"/>
</dbReference>
<organism evidence="1 2">
    <name type="scientific">Diphasiastrum complanatum</name>
    <name type="common">Issler's clubmoss</name>
    <name type="synonym">Lycopodium complanatum</name>
    <dbReference type="NCBI Taxonomy" id="34168"/>
    <lineage>
        <taxon>Eukaryota</taxon>
        <taxon>Viridiplantae</taxon>
        <taxon>Streptophyta</taxon>
        <taxon>Embryophyta</taxon>
        <taxon>Tracheophyta</taxon>
        <taxon>Lycopodiopsida</taxon>
        <taxon>Lycopodiales</taxon>
        <taxon>Lycopodiaceae</taxon>
        <taxon>Lycopodioideae</taxon>
        <taxon>Diphasiastrum</taxon>
    </lineage>
</organism>
<evidence type="ECO:0000313" key="2">
    <source>
        <dbReference type="Proteomes" id="UP001162992"/>
    </source>
</evidence>
<evidence type="ECO:0000313" key="1">
    <source>
        <dbReference type="EMBL" id="KAJ7555041.1"/>
    </source>
</evidence>
<sequence length="53" mass="6051">MTAPTANRKSTEGVKYQGNDADHPVSTFRIIACFQPLHECQARYFRQLLKPIT</sequence>
<accession>A0ACC2DL57</accession>
<keyword evidence="2" id="KW-1185">Reference proteome</keyword>
<comment type="caution">
    <text evidence="1">The sequence shown here is derived from an EMBL/GenBank/DDBJ whole genome shotgun (WGS) entry which is preliminary data.</text>
</comment>
<dbReference type="EMBL" id="CM055096">
    <property type="protein sequence ID" value="KAJ7555041.1"/>
    <property type="molecule type" value="Genomic_DNA"/>
</dbReference>
<reference evidence="2" key="1">
    <citation type="journal article" date="2024" name="Proc. Natl. Acad. Sci. U.S.A.">
        <title>Extraordinary preservation of gene collinearity over three hundred million years revealed in homosporous lycophytes.</title>
        <authorList>
            <person name="Li C."/>
            <person name="Wickell D."/>
            <person name="Kuo L.Y."/>
            <person name="Chen X."/>
            <person name="Nie B."/>
            <person name="Liao X."/>
            <person name="Peng D."/>
            <person name="Ji J."/>
            <person name="Jenkins J."/>
            <person name="Williams M."/>
            <person name="Shu S."/>
            <person name="Plott C."/>
            <person name="Barry K."/>
            <person name="Rajasekar S."/>
            <person name="Grimwood J."/>
            <person name="Han X."/>
            <person name="Sun S."/>
            <person name="Hou Z."/>
            <person name="He W."/>
            <person name="Dai G."/>
            <person name="Sun C."/>
            <person name="Schmutz J."/>
            <person name="Leebens-Mack J.H."/>
            <person name="Li F.W."/>
            <person name="Wang L."/>
        </authorList>
    </citation>
    <scope>NUCLEOTIDE SEQUENCE [LARGE SCALE GENOMIC DNA]</scope>
    <source>
        <strain evidence="2">cv. PW_Plant_1</strain>
    </source>
</reference>
<gene>
    <name evidence="1" type="ORF">O6H91_05G019700</name>
</gene>